<evidence type="ECO:0000259" key="1">
    <source>
        <dbReference type="Pfam" id="PF19054"/>
    </source>
</evidence>
<protein>
    <submittedName>
        <fullName evidence="2">Scr1 family TA system antitoxin-like transcriptional regulator</fullName>
    </submittedName>
</protein>
<name>A0ABV1ZMH0_9ACTN</name>
<dbReference type="Proteomes" id="UP001432401">
    <property type="component" value="Unassembled WGS sequence"/>
</dbReference>
<accession>A0ABV1ZMH0</accession>
<reference evidence="2 3" key="1">
    <citation type="submission" date="2024-06" db="EMBL/GenBank/DDBJ databases">
        <authorList>
            <person name="Bataeva Y.V."/>
            <person name="Grigorian L.N."/>
            <person name="Solomentsev V.I."/>
        </authorList>
    </citation>
    <scope>NUCLEOTIDE SEQUENCE [LARGE SCALE GENOMIC DNA]</scope>
    <source>
        <strain evidence="3">SCPM-O-B-12605 (RCAM04882)</strain>
    </source>
</reference>
<dbReference type="Pfam" id="PF19054">
    <property type="entry name" value="DUF5753"/>
    <property type="match status" value="1"/>
</dbReference>
<sequence length="60" mass="6799">MLSLSKLDFVHVELMTSDVYVEDEVSVTEYSAAYDVLAELAYPPERSRETIAGLMESLKR</sequence>
<evidence type="ECO:0000313" key="3">
    <source>
        <dbReference type="Proteomes" id="UP001432401"/>
    </source>
</evidence>
<keyword evidence="3" id="KW-1185">Reference proteome</keyword>
<proteinExistence type="predicted"/>
<organism evidence="2 3">
    <name type="scientific">Nocardiopsis tropica</name>
    <dbReference type="NCBI Taxonomy" id="109330"/>
    <lineage>
        <taxon>Bacteria</taxon>
        <taxon>Bacillati</taxon>
        <taxon>Actinomycetota</taxon>
        <taxon>Actinomycetes</taxon>
        <taxon>Streptosporangiales</taxon>
        <taxon>Nocardiopsidaceae</taxon>
        <taxon>Nocardiopsis</taxon>
    </lineage>
</organism>
<dbReference type="RefSeq" id="WP_352982385.1">
    <property type="nucleotide sequence ID" value="NZ_JBEQNA010000008.1"/>
</dbReference>
<feature type="domain" description="DUF5753" evidence="1">
    <location>
        <begin position="7"/>
        <end position="52"/>
    </location>
</feature>
<dbReference type="EMBL" id="JBEQNB010000001">
    <property type="protein sequence ID" value="MES0832270.1"/>
    <property type="molecule type" value="Genomic_DNA"/>
</dbReference>
<dbReference type="InterPro" id="IPR043917">
    <property type="entry name" value="DUF5753"/>
</dbReference>
<gene>
    <name evidence="2" type="ORF">ABUK86_00650</name>
</gene>
<comment type="caution">
    <text evidence="2">The sequence shown here is derived from an EMBL/GenBank/DDBJ whole genome shotgun (WGS) entry which is preliminary data.</text>
</comment>
<evidence type="ECO:0000313" key="2">
    <source>
        <dbReference type="EMBL" id="MES0832270.1"/>
    </source>
</evidence>